<comment type="caution">
    <text evidence="3">The sequence shown here is derived from an EMBL/GenBank/DDBJ whole genome shotgun (WGS) entry which is preliminary data.</text>
</comment>
<organism evidence="3 4">
    <name type="scientific">Heterostelium pallidum (strain ATCC 26659 / Pp 5 / PN500)</name>
    <name type="common">Cellular slime mold</name>
    <name type="synonym">Polysphondylium pallidum</name>
    <dbReference type="NCBI Taxonomy" id="670386"/>
    <lineage>
        <taxon>Eukaryota</taxon>
        <taxon>Amoebozoa</taxon>
        <taxon>Evosea</taxon>
        <taxon>Eumycetozoa</taxon>
        <taxon>Dictyostelia</taxon>
        <taxon>Acytosteliales</taxon>
        <taxon>Acytosteliaceae</taxon>
        <taxon>Heterostelium</taxon>
    </lineage>
</organism>
<feature type="compositionally biased region" description="Acidic residues" evidence="1">
    <location>
        <begin position="236"/>
        <end position="250"/>
    </location>
</feature>
<name>D3B0A9_HETP5</name>
<dbReference type="InterPro" id="IPR014756">
    <property type="entry name" value="Ig_E-set"/>
</dbReference>
<dbReference type="Proteomes" id="UP000001396">
    <property type="component" value="Unassembled WGS sequence"/>
</dbReference>
<feature type="compositionally biased region" description="Low complexity" evidence="1">
    <location>
        <begin position="197"/>
        <end position="210"/>
    </location>
</feature>
<sequence length="292" mass="33282">MITGYNKIGPNGGILTVFGNGFPNDLGNVHIKVGNTQCNDVHLIGSNSVVCTLDSPDSGVDLSQRFDLSVTTVIDEDSKPSKYPFYYDWPIIESVDTTNIYFDQQNIVAINGSNFKENMAVNFEFIEYDNVSIGCNDIILVNYTYLTCQLYIPTYLFQNDTNGDNGQLLFIVTDSLISVNVSNMVVPFNQTLIIQNSSNQNNNNNNFNHNHNNRNHKHKHKNNHKGSNNQNNNNNDDNDSEDNYDSDIDDNNNNNNENRKIQQLYDDDEHDNDHIDSYEHLESFDSYVLRNE</sequence>
<evidence type="ECO:0000313" key="4">
    <source>
        <dbReference type="Proteomes" id="UP000001396"/>
    </source>
</evidence>
<proteinExistence type="predicted"/>
<protein>
    <recommendedName>
        <fullName evidence="2">IPT/TIG domain-containing protein</fullName>
    </recommendedName>
</protein>
<reference evidence="3 4" key="1">
    <citation type="journal article" date="2011" name="Genome Res.">
        <title>Phylogeny-wide analysis of social amoeba genomes highlights ancient origins for complex intercellular communication.</title>
        <authorList>
            <person name="Heidel A.J."/>
            <person name="Lawal H.M."/>
            <person name="Felder M."/>
            <person name="Schilde C."/>
            <person name="Helps N.R."/>
            <person name="Tunggal B."/>
            <person name="Rivero F."/>
            <person name="John U."/>
            <person name="Schleicher M."/>
            <person name="Eichinger L."/>
            <person name="Platzer M."/>
            <person name="Noegel A.A."/>
            <person name="Schaap P."/>
            <person name="Gloeckner G."/>
        </authorList>
    </citation>
    <scope>NUCLEOTIDE SEQUENCE [LARGE SCALE GENOMIC DNA]</scope>
    <source>
        <strain evidence="4">ATCC 26659 / Pp 5 / PN500</strain>
    </source>
</reference>
<accession>D3B0A9</accession>
<dbReference type="InParanoid" id="D3B0A9"/>
<evidence type="ECO:0000256" key="1">
    <source>
        <dbReference type="SAM" id="MobiDB-lite"/>
    </source>
</evidence>
<evidence type="ECO:0000259" key="2">
    <source>
        <dbReference type="Pfam" id="PF01833"/>
    </source>
</evidence>
<dbReference type="RefSeq" id="XP_020436845.1">
    <property type="nucleotide sequence ID" value="XM_020572728.1"/>
</dbReference>
<feature type="domain" description="IPT/TIG" evidence="2">
    <location>
        <begin position="8"/>
        <end position="63"/>
    </location>
</feature>
<feature type="compositionally biased region" description="Low complexity" evidence="1">
    <location>
        <begin position="225"/>
        <end position="235"/>
    </location>
</feature>
<keyword evidence="4" id="KW-1185">Reference proteome</keyword>
<dbReference type="Pfam" id="PF01833">
    <property type="entry name" value="TIG"/>
    <property type="match status" value="1"/>
</dbReference>
<dbReference type="AlphaFoldDB" id="D3B0A9"/>
<dbReference type="EMBL" id="ADBJ01000008">
    <property type="protein sequence ID" value="EFA84733.1"/>
    <property type="molecule type" value="Genomic_DNA"/>
</dbReference>
<dbReference type="CDD" id="cd00603">
    <property type="entry name" value="IPT_PCSR"/>
    <property type="match status" value="1"/>
</dbReference>
<feature type="region of interest" description="Disordered" evidence="1">
    <location>
        <begin position="197"/>
        <end position="258"/>
    </location>
</feature>
<gene>
    <name evidence="3" type="ORF">PPL_01725</name>
</gene>
<evidence type="ECO:0000313" key="3">
    <source>
        <dbReference type="EMBL" id="EFA84733.1"/>
    </source>
</evidence>
<feature type="compositionally biased region" description="Basic residues" evidence="1">
    <location>
        <begin position="211"/>
        <end position="224"/>
    </location>
</feature>
<dbReference type="InterPro" id="IPR002909">
    <property type="entry name" value="IPT_dom"/>
</dbReference>
<dbReference type="SUPFAM" id="SSF81296">
    <property type="entry name" value="E set domains"/>
    <property type="match status" value="1"/>
</dbReference>
<dbReference type="GeneID" id="31357253"/>